<dbReference type="RefSeq" id="WP_005872440.1">
    <property type="nucleotide sequence ID" value="NZ_ACYG01000027.1"/>
</dbReference>
<dbReference type="EMBL" id="ACYG01000027">
    <property type="protein sequence ID" value="EEV17348.1"/>
    <property type="molecule type" value="Genomic_DNA"/>
</dbReference>
<dbReference type="eggNOG" id="ENOG5031ATY">
    <property type="taxonomic scope" value="Bacteria"/>
</dbReference>
<sequence length="61" mass="7168">MIYKAKDGERLDQVVYKYYGHLKYFEQVLELNAKLDPILKAGDIVLLPEIEKATKEQAKLW</sequence>
<gene>
    <name evidence="1" type="ORF">CAMGR0001_1644</name>
</gene>
<dbReference type="AlphaFoldDB" id="C8PII3"/>
<evidence type="ECO:0000313" key="1">
    <source>
        <dbReference type="EMBL" id="EEV17348.1"/>
    </source>
</evidence>
<keyword evidence="2" id="KW-1185">Reference proteome</keyword>
<name>C8PII3_9BACT</name>
<dbReference type="OrthoDB" id="5356198at2"/>
<proteinExistence type="predicted"/>
<dbReference type="Pfam" id="PF05489">
    <property type="entry name" value="Phage_tail_X"/>
    <property type="match status" value="1"/>
</dbReference>
<comment type="caution">
    <text evidence="1">The sequence shown here is derived from an EMBL/GenBank/DDBJ whole genome shotgun (WGS) entry which is preliminary data.</text>
</comment>
<accession>C8PII3</accession>
<dbReference type="InterPro" id="IPR008861">
    <property type="entry name" value="GpX-like"/>
</dbReference>
<evidence type="ECO:0000313" key="2">
    <source>
        <dbReference type="Proteomes" id="UP000005709"/>
    </source>
</evidence>
<protein>
    <submittedName>
        <fullName evidence="1">Phage Tail Protein X</fullName>
    </submittedName>
</protein>
<dbReference type="Proteomes" id="UP000005709">
    <property type="component" value="Unassembled WGS sequence"/>
</dbReference>
<organism evidence="1 2">
    <name type="scientific">Campylobacter gracilis RM3268</name>
    <dbReference type="NCBI Taxonomy" id="553220"/>
    <lineage>
        <taxon>Bacteria</taxon>
        <taxon>Pseudomonadati</taxon>
        <taxon>Campylobacterota</taxon>
        <taxon>Epsilonproteobacteria</taxon>
        <taxon>Campylobacterales</taxon>
        <taxon>Campylobacteraceae</taxon>
        <taxon>Campylobacter</taxon>
    </lineage>
</organism>
<reference evidence="1 2" key="1">
    <citation type="submission" date="2009-07" db="EMBL/GenBank/DDBJ databases">
        <authorList>
            <person name="Madupu R."/>
            <person name="Sebastian Y."/>
            <person name="Durkin A.S."/>
            <person name="Torralba M."/>
            <person name="Methe B."/>
            <person name="Sutton G.G."/>
            <person name="Strausberg R.L."/>
            <person name="Nelson K.E."/>
        </authorList>
    </citation>
    <scope>NUCLEOTIDE SEQUENCE [LARGE SCALE GENOMIC DNA]</scope>
    <source>
        <strain evidence="1 2">RM3268</strain>
    </source>
</reference>
<dbReference type="STRING" id="824.CGRAC_0631"/>